<keyword evidence="3" id="KW-1185">Reference proteome</keyword>
<dbReference type="Gene3D" id="1.10.357.10">
    <property type="entry name" value="Tetracycline Repressor, domain 2"/>
    <property type="match status" value="1"/>
</dbReference>
<dbReference type="Pfam" id="PF21597">
    <property type="entry name" value="TetR_C_43"/>
    <property type="match status" value="1"/>
</dbReference>
<dbReference type="InterPro" id="IPR036271">
    <property type="entry name" value="Tet_transcr_reg_TetR-rel_C_sf"/>
</dbReference>
<feature type="domain" description="Transcriptional regulator SbtR-like C-terminal" evidence="1">
    <location>
        <begin position="27"/>
        <end position="125"/>
    </location>
</feature>
<protein>
    <recommendedName>
        <fullName evidence="1">Transcriptional regulator SbtR-like C-terminal domain-containing protein</fullName>
    </recommendedName>
</protein>
<proteinExistence type="predicted"/>
<reference evidence="3" key="1">
    <citation type="journal article" date="2019" name="Int. J. Syst. Evol. Microbiol.">
        <title>The Global Catalogue of Microorganisms (GCM) 10K type strain sequencing project: providing services to taxonomists for standard genome sequencing and annotation.</title>
        <authorList>
            <consortium name="The Broad Institute Genomics Platform"/>
            <consortium name="The Broad Institute Genome Sequencing Center for Infectious Disease"/>
            <person name="Wu L."/>
            <person name="Ma J."/>
        </authorList>
    </citation>
    <scope>NUCLEOTIDE SEQUENCE [LARGE SCALE GENOMIC DNA]</scope>
    <source>
        <strain evidence="3">JCM 17326</strain>
    </source>
</reference>
<dbReference type="SUPFAM" id="SSF48498">
    <property type="entry name" value="Tetracyclin repressor-like, C-terminal domain"/>
    <property type="match status" value="1"/>
</dbReference>
<dbReference type="InterPro" id="IPR049445">
    <property type="entry name" value="TetR_SbtR-like_C"/>
</dbReference>
<evidence type="ECO:0000313" key="2">
    <source>
        <dbReference type="EMBL" id="GAA3585649.1"/>
    </source>
</evidence>
<evidence type="ECO:0000313" key="3">
    <source>
        <dbReference type="Proteomes" id="UP001500630"/>
    </source>
</evidence>
<dbReference type="Proteomes" id="UP001500630">
    <property type="component" value="Unassembled WGS sequence"/>
</dbReference>
<gene>
    <name evidence="2" type="ORF">GCM10022419_079570</name>
</gene>
<evidence type="ECO:0000259" key="1">
    <source>
        <dbReference type="Pfam" id="PF21597"/>
    </source>
</evidence>
<name>A0ABP6YM88_9ACTN</name>
<sequence length="129" mass="14265">MRIESSVFRHEVDACAAAASALSDRYEPIEALARWLHRFAHFVATKRGLKTALHSGDPAYENLPAYFEQRFVPVVAELLDAAAASGGIRSGVVPYDLLRAISSIVEPDDEAYTRRMIDLLVDGLRYQTG</sequence>
<comment type="caution">
    <text evidence="2">The sequence shown here is derived from an EMBL/GenBank/DDBJ whole genome shotgun (WGS) entry which is preliminary data.</text>
</comment>
<dbReference type="EMBL" id="BAABDQ010000022">
    <property type="protein sequence ID" value="GAA3585649.1"/>
    <property type="molecule type" value="Genomic_DNA"/>
</dbReference>
<accession>A0ABP6YM88</accession>
<organism evidence="2 3">
    <name type="scientific">Nonomuraea rosea</name>
    <dbReference type="NCBI Taxonomy" id="638574"/>
    <lineage>
        <taxon>Bacteria</taxon>
        <taxon>Bacillati</taxon>
        <taxon>Actinomycetota</taxon>
        <taxon>Actinomycetes</taxon>
        <taxon>Streptosporangiales</taxon>
        <taxon>Streptosporangiaceae</taxon>
        <taxon>Nonomuraea</taxon>
    </lineage>
</organism>